<dbReference type="SUPFAM" id="SSF54928">
    <property type="entry name" value="RNA-binding domain, RBD"/>
    <property type="match status" value="1"/>
</dbReference>
<feature type="region of interest" description="Disordered" evidence="3">
    <location>
        <begin position="575"/>
        <end position="594"/>
    </location>
</feature>
<dbReference type="InterPro" id="IPR035979">
    <property type="entry name" value="RBD_domain_sf"/>
</dbReference>
<evidence type="ECO:0000256" key="1">
    <source>
        <dbReference type="ARBA" id="ARBA00022884"/>
    </source>
</evidence>
<dbReference type="InterPro" id="IPR012677">
    <property type="entry name" value="Nucleotide-bd_a/b_plait_sf"/>
</dbReference>
<dbReference type="Proteomes" id="UP001234581">
    <property type="component" value="Unassembled WGS sequence"/>
</dbReference>
<feature type="compositionally biased region" description="Low complexity" evidence="3">
    <location>
        <begin position="631"/>
        <end position="640"/>
    </location>
</feature>
<dbReference type="InterPro" id="IPR034453">
    <property type="entry name" value="MEI2-like_RRM1"/>
</dbReference>
<evidence type="ECO:0000256" key="3">
    <source>
        <dbReference type="SAM" id="MobiDB-lite"/>
    </source>
</evidence>
<sequence>MDPHKPYTPYDMYSGPPSRNNMPAMSSSMPPYNGHVAGPSARRGNGNYSGNFGRGGYSSHGGMSRGGGGKRGGMASRGGHHRGPKPSLDQNNFLSYSSSSSTPYHQGGFQHQHHQQQQQPIVPFHQRANEYNMDGGGMSYPGPTVPDTTSYYHASTTPSRTATTTRKENFHWDAKRNEDADRVTQQIEQRAARERPCRTLFVRNVQYEARQSDVMNMFSHFGEIKDIFDLIEQRGMVFVTFYDLRAAEHAKQQTQGAELCGRKIDVHYSLPKEEDQNTKCGRSSNQGTLLFTLNNTKEWLQDDLLHPYFSQFGQVKVIRIPQFRNQSYGKRQRFVEYYDSRACIAAYDACQGQPYGDGIWDVSFFWDHTTKDKSDKPDHRTDSTRYGAEKKRRLSDDDFQRGRRRRRNGPQPPAPRDPRINHQHRDTSSPSSNKRPAYGDIQLQSNEYNEERDRMEKAQKAQELLTKITQTPVTASPPSSLPPQSQPTMFNPQSTTPSQQQQHLAYSMPTSISAPAPISQPATAQTASATPDQQAQLRELLDLLMVAQQQQQQMQQQQQQATQPTIPVVPAVPATTTTQQAQHQPQAVPTDPNAALAQLAQVLQSQQQQQQQGTLTSQPTAPSYGGGGGYTQYQQPGPGQ</sequence>
<dbReference type="PROSITE" id="PS50102">
    <property type="entry name" value="RRM"/>
    <property type="match status" value="1"/>
</dbReference>
<dbReference type="RefSeq" id="XP_058340033.1">
    <property type="nucleotide sequence ID" value="XM_058489152.1"/>
</dbReference>
<feature type="compositionally biased region" description="Low complexity" evidence="3">
    <location>
        <begin position="486"/>
        <end position="502"/>
    </location>
</feature>
<dbReference type="EMBL" id="JARTCD010000052">
    <property type="protein sequence ID" value="KAJ8655120.1"/>
    <property type="molecule type" value="Genomic_DNA"/>
</dbReference>
<name>A0AAD7UXJ5_9FUNG</name>
<organism evidence="5 6">
    <name type="scientific">Lichtheimia ornata</name>
    <dbReference type="NCBI Taxonomy" id="688661"/>
    <lineage>
        <taxon>Eukaryota</taxon>
        <taxon>Fungi</taxon>
        <taxon>Fungi incertae sedis</taxon>
        <taxon>Mucoromycota</taxon>
        <taxon>Mucoromycotina</taxon>
        <taxon>Mucoromycetes</taxon>
        <taxon>Mucorales</taxon>
        <taxon>Lichtheimiaceae</taxon>
        <taxon>Lichtheimia</taxon>
    </lineage>
</organism>
<proteinExistence type="predicted"/>
<feature type="compositionally biased region" description="Polar residues" evidence="3">
    <location>
        <begin position="17"/>
        <end position="30"/>
    </location>
</feature>
<feature type="region of interest" description="Disordered" evidence="3">
    <location>
        <begin position="371"/>
        <end position="440"/>
    </location>
</feature>
<dbReference type="Pfam" id="PF00076">
    <property type="entry name" value="RRM_1"/>
    <property type="match status" value="2"/>
</dbReference>
<dbReference type="InterPro" id="IPR000504">
    <property type="entry name" value="RRM_dom"/>
</dbReference>
<protein>
    <recommendedName>
        <fullName evidence="4">RRM domain-containing protein</fullName>
    </recommendedName>
</protein>
<dbReference type="CDD" id="cd12524">
    <property type="entry name" value="RRM1_MEI2_like"/>
    <property type="match status" value="1"/>
</dbReference>
<evidence type="ECO:0000313" key="6">
    <source>
        <dbReference type="Proteomes" id="UP001234581"/>
    </source>
</evidence>
<dbReference type="GO" id="GO:0003723">
    <property type="term" value="F:RNA binding"/>
    <property type="evidence" value="ECO:0007669"/>
    <property type="project" value="UniProtKB-UniRule"/>
</dbReference>
<accession>A0AAD7UXJ5</accession>
<dbReference type="GeneID" id="83216562"/>
<feature type="region of interest" description="Disordered" evidence="3">
    <location>
        <begin position="600"/>
        <end position="640"/>
    </location>
</feature>
<dbReference type="SMART" id="SM00360">
    <property type="entry name" value="RRM"/>
    <property type="match status" value="2"/>
</dbReference>
<reference evidence="5 6" key="1">
    <citation type="submission" date="2023-03" db="EMBL/GenBank/DDBJ databases">
        <title>Genome sequence of Lichtheimia ornata CBS 291.66.</title>
        <authorList>
            <person name="Mohabir J.T."/>
            <person name="Shea T.P."/>
            <person name="Kurbessoian T."/>
            <person name="Berby B."/>
            <person name="Fontaine J."/>
            <person name="Livny J."/>
            <person name="Gnirke A."/>
            <person name="Stajich J.E."/>
            <person name="Cuomo C.A."/>
        </authorList>
    </citation>
    <scope>NUCLEOTIDE SEQUENCE [LARGE SCALE GENOMIC DNA]</scope>
    <source>
        <strain evidence="5">CBS 291.66</strain>
    </source>
</reference>
<feature type="compositionally biased region" description="Low complexity" evidence="3">
    <location>
        <begin position="600"/>
        <end position="623"/>
    </location>
</feature>
<dbReference type="PANTHER" id="PTHR23189">
    <property type="entry name" value="RNA RECOGNITION MOTIF-CONTAINING"/>
    <property type="match status" value="1"/>
</dbReference>
<keyword evidence="6" id="KW-1185">Reference proteome</keyword>
<feature type="domain" description="RRM" evidence="4">
    <location>
        <begin position="198"/>
        <end position="271"/>
    </location>
</feature>
<feature type="compositionally biased region" description="Low complexity" evidence="3">
    <location>
        <begin position="519"/>
        <end position="532"/>
    </location>
</feature>
<feature type="compositionally biased region" description="Gly residues" evidence="3">
    <location>
        <begin position="52"/>
        <end position="76"/>
    </location>
</feature>
<feature type="compositionally biased region" description="Basic and acidic residues" evidence="3">
    <location>
        <begin position="416"/>
        <end position="427"/>
    </location>
</feature>
<feature type="compositionally biased region" description="Low complexity" evidence="3">
    <location>
        <begin position="95"/>
        <end position="119"/>
    </location>
</feature>
<evidence type="ECO:0000256" key="2">
    <source>
        <dbReference type="PROSITE-ProRule" id="PRU00176"/>
    </source>
</evidence>
<dbReference type="AlphaFoldDB" id="A0AAD7UXJ5"/>
<keyword evidence="1 2" id="KW-0694">RNA-binding</keyword>
<feature type="region of interest" description="Disordered" evidence="3">
    <location>
        <begin position="469"/>
        <end position="532"/>
    </location>
</feature>
<feature type="region of interest" description="Disordered" evidence="3">
    <location>
        <begin position="1"/>
        <end position="170"/>
    </location>
</feature>
<gene>
    <name evidence="5" type="ORF">O0I10_009155</name>
</gene>
<feature type="compositionally biased region" description="Low complexity" evidence="3">
    <location>
        <begin position="154"/>
        <end position="164"/>
    </location>
</feature>
<evidence type="ECO:0000259" key="4">
    <source>
        <dbReference type="PROSITE" id="PS50102"/>
    </source>
</evidence>
<comment type="caution">
    <text evidence="5">The sequence shown here is derived from an EMBL/GenBank/DDBJ whole genome shotgun (WGS) entry which is preliminary data.</text>
</comment>
<dbReference type="Gene3D" id="3.30.70.330">
    <property type="match status" value="2"/>
</dbReference>
<feature type="compositionally biased region" description="Basic and acidic residues" evidence="3">
    <location>
        <begin position="371"/>
        <end position="401"/>
    </location>
</feature>
<evidence type="ECO:0000313" key="5">
    <source>
        <dbReference type="EMBL" id="KAJ8655120.1"/>
    </source>
</evidence>